<dbReference type="InterPro" id="IPR025889">
    <property type="entry name" value="GSP17M-like_dom"/>
</dbReference>
<feature type="region of interest" description="Disordered" evidence="2">
    <location>
        <begin position="107"/>
        <end position="137"/>
    </location>
</feature>
<proteinExistence type="inferred from homology"/>
<protein>
    <recommendedName>
        <fullName evidence="3">General stress protein 17M-like domain-containing protein</fullName>
    </recommendedName>
</protein>
<accession>A0A9Q6HQ94</accession>
<evidence type="ECO:0000256" key="1">
    <source>
        <dbReference type="ARBA" id="ARBA00008128"/>
    </source>
</evidence>
<comment type="caution">
    <text evidence="4">The sequence shown here is derived from an EMBL/GenBank/DDBJ whole genome shotgun (WGS) entry which is preliminary data.</text>
</comment>
<reference evidence="4 5" key="1">
    <citation type="journal article" date="2016" name="Front. Microbiol.">
        <title>Comprehensive Phylogenetic Analysis of Bovine Non-aureus Staphylococci Species Based on Whole-Genome Sequencing.</title>
        <authorList>
            <person name="Naushad S."/>
            <person name="Barkema H.W."/>
            <person name="Luby C."/>
            <person name="Condas L.A."/>
            <person name="Nobrega D.B."/>
            <person name="Carson D.A."/>
            <person name="De Buck J."/>
        </authorList>
    </citation>
    <scope>NUCLEOTIDE SEQUENCE [LARGE SCALE GENOMIC DNA]</scope>
    <source>
        <strain evidence="4 5">SNUC 1231</strain>
    </source>
</reference>
<evidence type="ECO:0000259" key="3">
    <source>
        <dbReference type="Pfam" id="PF11181"/>
    </source>
</evidence>
<dbReference type="AlphaFoldDB" id="A0A9Q6HQ94"/>
<gene>
    <name evidence="4" type="ORF">BU058_04660</name>
</gene>
<feature type="compositionally biased region" description="Basic and acidic residues" evidence="2">
    <location>
        <begin position="124"/>
        <end position="137"/>
    </location>
</feature>
<organism evidence="4 5">
    <name type="scientific">Staphylococcus succinus</name>
    <dbReference type="NCBI Taxonomy" id="61015"/>
    <lineage>
        <taxon>Bacteria</taxon>
        <taxon>Bacillati</taxon>
        <taxon>Bacillota</taxon>
        <taxon>Bacilli</taxon>
        <taxon>Bacillales</taxon>
        <taxon>Staphylococcaceae</taxon>
        <taxon>Staphylococcus</taxon>
    </lineage>
</organism>
<sequence length="137" mass="15456">MSDFTIVENSEDALLKTIRTKLSEGYKESELSVVSKSKLHIEELNDSEVSLTSTSGTFSDKMARLLVGEDGEDIVLSYFNLSESDKERYKKEILDHKYIVIATKDTSSHEEVEEANAAYDPNEELNHYAEESRGPKS</sequence>
<dbReference type="Proteomes" id="UP000241960">
    <property type="component" value="Unassembled WGS sequence"/>
</dbReference>
<dbReference type="RefSeq" id="WP_071331316.1">
    <property type="nucleotide sequence ID" value="NZ_CP195802.1"/>
</dbReference>
<evidence type="ECO:0000256" key="2">
    <source>
        <dbReference type="SAM" id="MobiDB-lite"/>
    </source>
</evidence>
<name>A0A9Q6HQ94_9STAP</name>
<comment type="similarity">
    <text evidence="1">Belongs to the UPF0355 family.</text>
</comment>
<dbReference type="Pfam" id="PF11181">
    <property type="entry name" value="YflT"/>
    <property type="match status" value="1"/>
</dbReference>
<dbReference type="EMBL" id="PZFQ01000011">
    <property type="protein sequence ID" value="PTI76351.1"/>
    <property type="molecule type" value="Genomic_DNA"/>
</dbReference>
<feature type="domain" description="General stress protein 17M-like" evidence="3">
    <location>
        <begin position="9"/>
        <end position="94"/>
    </location>
</feature>
<evidence type="ECO:0000313" key="5">
    <source>
        <dbReference type="Proteomes" id="UP000241960"/>
    </source>
</evidence>
<evidence type="ECO:0000313" key="4">
    <source>
        <dbReference type="EMBL" id="PTI76351.1"/>
    </source>
</evidence>